<proteinExistence type="predicted"/>
<protein>
    <submittedName>
        <fullName evidence="1">Uncharacterized protein</fullName>
    </submittedName>
</protein>
<organism evidence="1 2">
    <name type="scientific">Sphingomonas rustica</name>
    <dbReference type="NCBI Taxonomy" id="3103142"/>
    <lineage>
        <taxon>Bacteria</taxon>
        <taxon>Pseudomonadati</taxon>
        <taxon>Pseudomonadota</taxon>
        <taxon>Alphaproteobacteria</taxon>
        <taxon>Sphingomonadales</taxon>
        <taxon>Sphingomonadaceae</taxon>
        <taxon>Sphingomonas</taxon>
    </lineage>
</organism>
<dbReference type="RefSeq" id="WP_346247559.1">
    <property type="nucleotide sequence ID" value="NZ_JBDIZK010000009.1"/>
</dbReference>
<sequence>MLPASLAADVEPLTIGAITLNGLMVRTADFGSAAGIPEGQQSDPDPDEIVVTGTKKMKKRELRLEIGRDALDRCSSIVFDKRVRTVTLSCR</sequence>
<reference evidence="1 2" key="1">
    <citation type="submission" date="2024-05" db="EMBL/GenBank/DDBJ databases">
        <title>Sphingomonas sp. HF-S3 16S ribosomal RNA gene Genome sequencing and assembly.</title>
        <authorList>
            <person name="Lee H."/>
        </authorList>
    </citation>
    <scope>NUCLEOTIDE SEQUENCE [LARGE SCALE GENOMIC DNA]</scope>
    <source>
        <strain evidence="1 2">HF-S3</strain>
    </source>
</reference>
<comment type="caution">
    <text evidence="1">The sequence shown here is derived from an EMBL/GenBank/DDBJ whole genome shotgun (WGS) entry which is preliminary data.</text>
</comment>
<name>A0ABV0BAD6_9SPHN</name>
<gene>
    <name evidence="1" type="ORF">TPR58_15260</name>
</gene>
<evidence type="ECO:0000313" key="2">
    <source>
        <dbReference type="Proteomes" id="UP001427805"/>
    </source>
</evidence>
<evidence type="ECO:0000313" key="1">
    <source>
        <dbReference type="EMBL" id="MEN3748533.1"/>
    </source>
</evidence>
<dbReference type="EMBL" id="JBDIZK010000009">
    <property type="protein sequence ID" value="MEN3748533.1"/>
    <property type="molecule type" value="Genomic_DNA"/>
</dbReference>
<accession>A0ABV0BAD6</accession>
<dbReference type="Proteomes" id="UP001427805">
    <property type="component" value="Unassembled WGS sequence"/>
</dbReference>
<keyword evidence="2" id="KW-1185">Reference proteome</keyword>